<organism evidence="1 2">
    <name type="scientific">Massilia rubra</name>
    <dbReference type="NCBI Taxonomy" id="2607910"/>
    <lineage>
        <taxon>Bacteria</taxon>
        <taxon>Pseudomonadati</taxon>
        <taxon>Pseudomonadota</taxon>
        <taxon>Betaproteobacteria</taxon>
        <taxon>Burkholderiales</taxon>
        <taxon>Oxalobacteraceae</taxon>
        <taxon>Telluria group</taxon>
        <taxon>Massilia</taxon>
    </lineage>
</organism>
<reference evidence="1 2" key="1">
    <citation type="submission" date="2019-09" db="EMBL/GenBank/DDBJ databases">
        <title>Taxonomy of Antarctic Massilia spp.: description of Massilia rubra sp. nov., Massilia aquatica sp. nov., Massilia mucilaginosa sp. nov., Massilia frigida sp. nov. isolated from streams, lakes and regoliths.</title>
        <authorList>
            <person name="Holochova P."/>
            <person name="Sedlacek I."/>
            <person name="Kralova S."/>
            <person name="Maslanova I."/>
            <person name="Busse H.-J."/>
            <person name="Stankova E."/>
            <person name="Vrbovska V."/>
            <person name="Kovarovic V."/>
            <person name="Bartak M."/>
            <person name="Svec P."/>
            <person name="Pantucek R."/>
        </authorList>
    </citation>
    <scope>NUCLEOTIDE SEQUENCE [LARGE SCALE GENOMIC DNA]</scope>
    <source>
        <strain evidence="1 2">CCM 8692</strain>
    </source>
</reference>
<accession>A0ABX0LQ81</accession>
<name>A0ABX0LQ81_9BURK</name>
<keyword evidence="2" id="KW-1185">Reference proteome</keyword>
<proteinExistence type="predicted"/>
<dbReference type="Proteomes" id="UP000785613">
    <property type="component" value="Unassembled WGS sequence"/>
</dbReference>
<gene>
    <name evidence="1" type="ORF">F0185_10715</name>
</gene>
<evidence type="ECO:0000313" key="1">
    <source>
        <dbReference type="EMBL" id="NHZ34057.1"/>
    </source>
</evidence>
<dbReference type="EMBL" id="VUYU01000006">
    <property type="protein sequence ID" value="NHZ34057.1"/>
    <property type="molecule type" value="Genomic_DNA"/>
</dbReference>
<protein>
    <recommendedName>
        <fullName evidence="3">50S ribosomal protein L24</fullName>
    </recommendedName>
</protein>
<comment type="caution">
    <text evidence="1">The sequence shown here is derived from an EMBL/GenBank/DDBJ whole genome shotgun (WGS) entry which is preliminary data.</text>
</comment>
<evidence type="ECO:0008006" key="3">
    <source>
        <dbReference type="Google" id="ProtNLM"/>
    </source>
</evidence>
<sequence>MNHPEGVRLHKGARSQRPTLRVRINARAIDPKTGDVKICFKETGLKKESKVSYVAKGMVTAS</sequence>
<evidence type="ECO:0000313" key="2">
    <source>
        <dbReference type="Proteomes" id="UP000785613"/>
    </source>
</evidence>
<dbReference type="RefSeq" id="WP_167224242.1">
    <property type="nucleotide sequence ID" value="NZ_VUYU01000006.1"/>
</dbReference>